<evidence type="ECO:0000313" key="2">
    <source>
        <dbReference type="Proteomes" id="UP000573603"/>
    </source>
</evidence>
<dbReference type="AlphaFoldDB" id="A0A8H4ZMF4"/>
<evidence type="ECO:0000313" key="1">
    <source>
        <dbReference type="EMBL" id="KAF5249402.1"/>
    </source>
</evidence>
<gene>
    <name evidence="1" type="ORF">FANTH_5283</name>
</gene>
<keyword evidence="2" id="KW-1185">Reference proteome</keyword>
<name>A0A8H4ZMF4_9HYPO</name>
<proteinExistence type="predicted"/>
<reference evidence="1 2" key="1">
    <citation type="journal article" date="2020" name="BMC Genomics">
        <title>Correction to: Identification and distribution of gene clusters required for synthesis of sphingolipid metabolism inhibitors in diverse species of the filamentous fungus Fusarium.</title>
        <authorList>
            <person name="Kim H.S."/>
            <person name="Lohmar J.M."/>
            <person name="Busman M."/>
            <person name="Brown D.W."/>
            <person name="Naumann T.A."/>
            <person name="Divon H.H."/>
            <person name="Lysoe E."/>
            <person name="Uhlig S."/>
            <person name="Proctor R.H."/>
        </authorList>
    </citation>
    <scope>NUCLEOTIDE SEQUENCE [LARGE SCALE GENOMIC DNA]</scope>
    <source>
        <strain evidence="1 2">NRRL 25214</strain>
    </source>
</reference>
<sequence>MKGISAKDPFFRFPSIVREKIITSLDLDVCYDRLCEASVVMNHERHTNKLTICSDSILSKFDHRHNYGWHVRLAHLRCRLSNGHLSKEDWRDYNSGDIYQLKLADPLISTRPEIVYEIDALHGRLGDYLSLGPEIVRAFVERHIDQDLAHYIVKAYGKYGERYPKVYPLTASEHGHVTAFLILVDMMDVLALSGPTDPTIFYSNQRLFSGGNTIAQWFVWWLAMEIQLKVQQEEDLRKWMGEESLEWQQSAEAVGMLEHGLDQAAEEKGEEDWVFV</sequence>
<dbReference type="EMBL" id="JABEVY010000114">
    <property type="protein sequence ID" value="KAF5249402.1"/>
    <property type="molecule type" value="Genomic_DNA"/>
</dbReference>
<comment type="caution">
    <text evidence="1">The sequence shown here is derived from an EMBL/GenBank/DDBJ whole genome shotgun (WGS) entry which is preliminary data.</text>
</comment>
<organism evidence="1 2">
    <name type="scientific">Fusarium anthophilum</name>
    <dbReference type="NCBI Taxonomy" id="48485"/>
    <lineage>
        <taxon>Eukaryota</taxon>
        <taxon>Fungi</taxon>
        <taxon>Dikarya</taxon>
        <taxon>Ascomycota</taxon>
        <taxon>Pezizomycotina</taxon>
        <taxon>Sordariomycetes</taxon>
        <taxon>Hypocreomycetidae</taxon>
        <taxon>Hypocreales</taxon>
        <taxon>Nectriaceae</taxon>
        <taxon>Fusarium</taxon>
        <taxon>Fusarium fujikuroi species complex</taxon>
    </lineage>
</organism>
<protein>
    <submittedName>
        <fullName evidence="1">Uncharacterized protein</fullName>
    </submittedName>
</protein>
<dbReference type="Proteomes" id="UP000573603">
    <property type="component" value="Unassembled WGS sequence"/>
</dbReference>
<accession>A0A8H4ZMF4</accession>